<dbReference type="OrthoDB" id="5243589at2759"/>
<dbReference type="STRING" id="644358.A0A0C4DMB2"/>
<reference evidence="2" key="3">
    <citation type="submission" date="2011-03" db="EMBL/GenBank/DDBJ databases">
        <title>Annotation of Magnaporthe poae ATCC 64411.</title>
        <authorList>
            <person name="Ma L.-J."/>
            <person name="Dead R."/>
            <person name="Young S.K."/>
            <person name="Zeng Q."/>
            <person name="Gargeya S."/>
            <person name="Fitzgerald M."/>
            <person name="Haas B."/>
            <person name="Abouelleil A."/>
            <person name="Alvarado L."/>
            <person name="Arachchi H.M."/>
            <person name="Berlin A."/>
            <person name="Brown A."/>
            <person name="Chapman S.B."/>
            <person name="Chen Z."/>
            <person name="Dunbar C."/>
            <person name="Freedman E."/>
            <person name="Gearin G."/>
            <person name="Gellesch M."/>
            <person name="Goldberg J."/>
            <person name="Griggs A."/>
            <person name="Gujja S."/>
            <person name="Heiman D."/>
            <person name="Howarth C."/>
            <person name="Larson L."/>
            <person name="Lui A."/>
            <person name="MacDonald P.J.P."/>
            <person name="Mehta T."/>
            <person name="Montmayeur A."/>
            <person name="Murphy C."/>
            <person name="Neiman D."/>
            <person name="Pearson M."/>
            <person name="Priest M."/>
            <person name="Roberts A."/>
            <person name="Saif S."/>
            <person name="Shea T."/>
            <person name="Shenoy N."/>
            <person name="Sisk P."/>
            <person name="Stolte C."/>
            <person name="Sykes S."/>
            <person name="Yandava C."/>
            <person name="Wortman J."/>
            <person name="Nusbaum C."/>
            <person name="Birren B."/>
        </authorList>
    </citation>
    <scope>NUCLEOTIDE SEQUENCE</scope>
    <source>
        <strain evidence="2">ATCC 64411</strain>
    </source>
</reference>
<dbReference type="AlphaFoldDB" id="A0A0C4DMB2"/>
<sequence>MDEVVEALVLSPFRDIVLKAKAAAENAQTAAESSNETDIQDGAKALARAARRLEREGERALVKIEPLCRKHSDTYGQNFVDALKDDDDVAAYRTQLNDLLWEFDDYVELQDFDEAKFSELQALSRGHAPKIVDILIRMKLEPIEAAALLSPPETDTRPTSARGSLLADDPGRTSMTSQSGPDLGLEGAVQQLENSSPSRKDSVHSNVPADIDKPPPFPEKSPWRMEVKRNEALSKLNNAADGKVKEVDQRPNVLKPPFSGDCHPEAAHQEMLYSPQPSGTYEQSTHQQDLPSPVSPLQIARRGPVARHNSASWTGASQGAILSTQHPIMMSGAASGASATRSRDSSYSDYRHSFLSEPRTDSGSEVTGPVTTSYRTSSMSAPDMSAFPHIPEEQRGYIEASLATASAGSLSPHPGLEPATSNRVHALDSGLIPVDIDQSVKPREPIPRGPADCSIGPSSSLHQLKGFCEGAKEVLKGGVGVKQVRKLNFGSGAVMAAKCKACLFELDWNDVEADINGEESANYVSKSTNIGFRLRFLSKSHLPARTIEDQVSLCTSPGTRGLCLSSRGLT</sequence>
<organism evidence="3 4">
    <name type="scientific">Magnaporthiopsis poae (strain ATCC 64411 / 73-15)</name>
    <name type="common">Kentucky bluegrass fungus</name>
    <name type="synonym">Magnaporthe poae</name>
    <dbReference type="NCBI Taxonomy" id="644358"/>
    <lineage>
        <taxon>Eukaryota</taxon>
        <taxon>Fungi</taxon>
        <taxon>Dikarya</taxon>
        <taxon>Ascomycota</taxon>
        <taxon>Pezizomycotina</taxon>
        <taxon>Sordariomycetes</taxon>
        <taxon>Sordariomycetidae</taxon>
        <taxon>Magnaporthales</taxon>
        <taxon>Magnaporthaceae</taxon>
        <taxon>Magnaporthiopsis</taxon>
    </lineage>
</organism>
<dbReference type="Proteomes" id="UP000011715">
    <property type="component" value="Unassembled WGS sequence"/>
</dbReference>
<dbReference type="EMBL" id="ADBL01000222">
    <property type="status" value="NOT_ANNOTATED_CDS"/>
    <property type="molecule type" value="Genomic_DNA"/>
</dbReference>
<reference evidence="2" key="1">
    <citation type="submission" date="2010-05" db="EMBL/GenBank/DDBJ databases">
        <title>The Genome Sequence of Magnaporthe poae strain ATCC 64411.</title>
        <authorList>
            <consortium name="The Broad Institute Genome Sequencing Platform"/>
            <consortium name="Broad Institute Genome Sequencing Center for Infectious Disease"/>
            <person name="Ma L.-J."/>
            <person name="Dead R."/>
            <person name="Young S."/>
            <person name="Zeng Q."/>
            <person name="Koehrsen M."/>
            <person name="Alvarado L."/>
            <person name="Berlin A."/>
            <person name="Chapman S.B."/>
            <person name="Chen Z."/>
            <person name="Freedman E."/>
            <person name="Gellesch M."/>
            <person name="Goldberg J."/>
            <person name="Griggs A."/>
            <person name="Gujja S."/>
            <person name="Heilman E.R."/>
            <person name="Heiman D."/>
            <person name="Hepburn T."/>
            <person name="Howarth C."/>
            <person name="Jen D."/>
            <person name="Larson L."/>
            <person name="Mehta T."/>
            <person name="Neiman D."/>
            <person name="Pearson M."/>
            <person name="Roberts A."/>
            <person name="Saif S."/>
            <person name="Shea T."/>
            <person name="Shenoy N."/>
            <person name="Sisk P."/>
            <person name="Stolte C."/>
            <person name="Sykes S."/>
            <person name="Walk T."/>
            <person name="White J."/>
            <person name="Yandava C."/>
            <person name="Haas B."/>
            <person name="Nusbaum C."/>
            <person name="Birren B."/>
        </authorList>
    </citation>
    <scope>NUCLEOTIDE SEQUENCE</scope>
    <source>
        <strain evidence="2">ATCC 64411</strain>
    </source>
</reference>
<keyword evidence="4" id="KW-1185">Reference proteome</keyword>
<gene>
    <name evidence="2" type="ORF">MAPG_00916</name>
</gene>
<proteinExistence type="predicted"/>
<accession>A0A0C4DMB2</accession>
<name>A0A0C4DMB2_MAGP6</name>
<evidence type="ECO:0000256" key="1">
    <source>
        <dbReference type="SAM" id="MobiDB-lite"/>
    </source>
</evidence>
<evidence type="ECO:0000313" key="2">
    <source>
        <dbReference type="EMBL" id="KLU81835.1"/>
    </source>
</evidence>
<reference evidence="4" key="2">
    <citation type="submission" date="2010-05" db="EMBL/GenBank/DDBJ databases">
        <title>The genome sequence of Magnaporthe poae strain ATCC 64411.</title>
        <authorList>
            <person name="Ma L.-J."/>
            <person name="Dead R."/>
            <person name="Young S."/>
            <person name="Zeng Q."/>
            <person name="Koehrsen M."/>
            <person name="Alvarado L."/>
            <person name="Berlin A."/>
            <person name="Chapman S.B."/>
            <person name="Chen Z."/>
            <person name="Freedman E."/>
            <person name="Gellesch M."/>
            <person name="Goldberg J."/>
            <person name="Griggs A."/>
            <person name="Gujja S."/>
            <person name="Heilman E.R."/>
            <person name="Heiman D."/>
            <person name="Hepburn T."/>
            <person name="Howarth C."/>
            <person name="Jen D."/>
            <person name="Larson L."/>
            <person name="Mehta T."/>
            <person name="Neiman D."/>
            <person name="Pearson M."/>
            <person name="Roberts A."/>
            <person name="Saif S."/>
            <person name="Shea T."/>
            <person name="Shenoy N."/>
            <person name="Sisk P."/>
            <person name="Stolte C."/>
            <person name="Sykes S."/>
            <person name="Walk T."/>
            <person name="White J."/>
            <person name="Yandava C."/>
            <person name="Haas B."/>
            <person name="Nusbaum C."/>
            <person name="Birren B."/>
        </authorList>
    </citation>
    <scope>NUCLEOTIDE SEQUENCE [LARGE SCALE GENOMIC DNA]</scope>
    <source>
        <strain evidence="4">ATCC 64411 / 73-15</strain>
    </source>
</reference>
<reference evidence="3" key="5">
    <citation type="submission" date="2015-06" db="UniProtKB">
        <authorList>
            <consortium name="EnsemblFungi"/>
        </authorList>
    </citation>
    <scope>IDENTIFICATION</scope>
    <source>
        <strain evidence="3">ATCC 64411</strain>
    </source>
</reference>
<evidence type="ECO:0000313" key="4">
    <source>
        <dbReference type="Proteomes" id="UP000011715"/>
    </source>
</evidence>
<dbReference type="VEuPathDB" id="FungiDB:MAPG_00916"/>
<feature type="region of interest" description="Disordered" evidence="1">
    <location>
        <begin position="149"/>
        <end position="223"/>
    </location>
</feature>
<dbReference type="EMBL" id="GL876966">
    <property type="protein sequence ID" value="KLU81835.1"/>
    <property type="molecule type" value="Genomic_DNA"/>
</dbReference>
<dbReference type="EnsemblFungi" id="MAPG_00916T0">
    <property type="protein sequence ID" value="MAPG_00916T0"/>
    <property type="gene ID" value="MAPG_00916"/>
</dbReference>
<feature type="compositionally biased region" description="Basic and acidic residues" evidence="1">
    <location>
        <begin position="349"/>
        <end position="362"/>
    </location>
</feature>
<dbReference type="eggNOG" id="ENOG502SQTP">
    <property type="taxonomic scope" value="Eukaryota"/>
</dbReference>
<feature type="region of interest" description="Disordered" evidence="1">
    <location>
        <begin position="349"/>
        <end position="368"/>
    </location>
</feature>
<feature type="region of interest" description="Disordered" evidence="1">
    <location>
        <begin position="235"/>
        <end position="264"/>
    </location>
</feature>
<protein>
    <submittedName>
        <fullName evidence="2 3">Uncharacterized protein</fullName>
    </submittedName>
</protein>
<feature type="compositionally biased region" description="Polar residues" evidence="1">
    <location>
        <begin position="275"/>
        <end position="290"/>
    </location>
</feature>
<reference evidence="3" key="4">
    <citation type="journal article" date="2015" name="G3 (Bethesda)">
        <title>Genome sequences of three phytopathogenic species of the Magnaporthaceae family of fungi.</title>
        <authorList>
            <person name="Okagaki L.H."/>
            <person name="Nunes C.C."/>
            <person name="Sailsbery J."/>
            <person name="Clay B."/>
            <person name="Brown D."/>
            <person name="John T."/>
            <person name="Oh Y."/>
            <person name="Young N."/>
            <person name="Fitzgerald M."/>
            <person name="Haas B.J."/>
            <person name="Zeng Q."/>
            <person name="Young S."/>
            <person name="Adiconis X."/>
            <person name="Fan L."/>
            <person name="Levin J.Z."/>
            <person name="Mitchell T.K."/>
            <person name="Okubara P.A."/>
            <person name="Farman M.L."/>
            <person name="Kohn L.M."/>
            <person name="Birren B."/>
            <person name="Ma L.-J."/>
            <person name="Dean R.A."/>
        </authorList>
    </citation>
    <scope>NUCLEOTIDE SEQUENCE</scope>
    <source>
        <strain evidence="3">ATCC 64411 / 73-15</strain>
    </source>
</reference>
<feature type="region of interest" description="Disordered" evidence="1">
    <location>
        <begin position="275"/>
        <end position="294"/>
    </location>
</feature>
<evidence type="ECO:0000313" key="3">
    <source>
        <dbReference type="EnsemblFungi" id="MAPG_00916T0"/>
    </source>
</evidence>